<accession>A0A060STY5</accession>
<gene>
    <name evidence="2" type="ORF">BN946_scf184722.g7</name>
</gene>
<protein>
    <recommendedName>
        <fullName evidence="1">Aminoglycoside phosphotransferase domain-containing protein</fullName>
    </recommendedName>
</protein>
<organism evidence="2 3">
    <name type="scientific">Pycnoporus cinnabarinus</name>
    <name type="common">Cinnabar-red polypore</name>
    <name type="synonym">Trametes cinnabarina</name>
    <dbReference type="NCBI Taxonomy" id="5643"/>
    <lineage>
        <taxon>Eukaryota</taxon>
        <taxon>Fungi</taxon>
        <taxon>Dikarya</taxon>
        <taxon>Basidiomycota</taxon>
        <taxon>Agaricomycotina</taxon>
        <taxon>Agaricomycetes</taxon>
        <taxon>Polyporales</taxon>
        <taxon>Polyporaceae</taxon>
        <taxon>Trametes</taxon>
    </lineage>
</organism>
<feature type="domain" description="Aminoglycoside phosphotransferase" evidence="1">
    <location>
        <begin position="238"/>
        <end position="324"/>
    </location>
</feature>
<evidence type="ECO:0000259" key="1">
    <source>
        <dbReference type="Pfam" id="PF01636"/>
    </source>
</evidence>
<dbReference type="Proteomes" id="UP000029665">
    <property type="component" value="Unassembled WGS sequence"/>
</dbReference>
<dbReference type="OrthoDB" id="2968323at2759"/>
<dbReference type="Pfam" id="PF01636">
    <property type="entry name" value="APH"/>
    <property type="match status" value="1"/>
</dbReference>
<dbReference type="SUPFAM" id="SSF56112">
    <property type="entry name" value="Protein kinase-like (PK-like)"/>
    <property type="match status" value="1"/>
</dbReference>
<dbReference type="AlphaFoldDB" id="A0A060STY5"/>
<dbReference type="Gene3D" id="3.90.1200.10">
    <property type="match status" value="1"/>
</dbReference>
<dbReference type="InterPro" id="IPR002575">
    <property type="entry name" value="Aminoglycoside_PTrfase"/>
</dbReference>
<evidence type="ECO:0000313" key="3">
    <source>
        <dbReference type="Proteomes" id="UP000029665"/>
    </source>
</evidence>
<dbReference type="HOGENOM" id="CLU_019189_13_1_1"/>
<keyword evidence="3" id="KW-1185">Reference proteome</keyword>
<dbReference type="PANTHER" id="PTHR36091">
    <property type="entry name" value="ALTERED INHERITANCE OF MITOCHONDRIA PROTEIN 9, MITOCHONDRIAL"/>
    <property type="match status" value="1"/>
</dbReference>
<dbReference type="OMA" id="FMIAIAH"/>
<comment type="caution">
    <text evidence="2">The sequence shown here is derived from an EMBL/GenBank/DDBJ whole genome shotgun (WGS) entry which is preliminary data.</text>
</comment>
<dbReference type="GO" id="GO:0005739">
    <property type="term" value="C:mitochondrion"/>
    <property type="evidence" value="ECO:0007669"/>
    <property type="project" value="TreeGrafter"/>
</dbReference>
<dbReference type="EMBL" id="CCBP010000501">
    <property type="protein sequence ID" value="CDO77815.1"/>
    <property type="molecule type" value="Genomic_DNA"/>
</dbReference>
<sequence length="539" mass="61902">MLFHIDANKERELFSVTMYRWLHDEERQRAIRHVPFSVQAFVDVALKAANATECVSLTKVQEGLHNRVFALKFNNGVEFIAKIPFPTIGPKRLCTASEVATLDFLRTKMFPVPVVRAWCSRAESSPVRVEYIMYEKIPGIPLVQLDTNDTLSEDLEEDPFIEIAPHIAGVVYFFSRARFPQFGSIYYKEDMPDFLRGGPFYGIPIEDDTSRFCIGPTVDREFWRAGRAALGIDRGPWPDMRSWMLAASACARASLETHPDDAFKAEYLRLIADYERLVPHIARKDTKAILWHPDFWPRNIIVSPEKPHTLQGYIDWSGATISPFEMQVEPPAGYDFDEHPHVVLNKGEEYSVDFSSEIDELAPQERNDAMAAYRHAVRTAVLYNSVHEHDAHFAKAMFGPHVKAAKRCFLFPVEAITRGETFGLAFVRYSFVQCRSVWRYFSDAPFPLDISDEDAARISAEWWALTRKSEERDKLMEQIGLQATQEGLVGAEDYEIFHSRIEMVRQQLAASDLPPDEKELVRNWPWVPYIPMVSTETCY</sequence>
<dbReference type="InterPro" id="IPR051035">
    <property type="entry name" value="Mito_inheritance_9"/>
</dbReference>
<dbReference type="PANTHER" id="PTHR36091:SF2">
    <property type="entry name" value="AMINOGLYCOSIDE PHOSPHOTRANSFERASE DOMAIN-CONTAINING PROTEIN"/>
    <property type="match status" value="1"/>
</dbReference>
<name>A0A060STY5_PYCCI</name>
<dbReference type="InterPro" id="IPR011009">
    <property type="entry name" value="Kinase-like_dom_sf"/>
</dbReference>
<evidence type="ECO:0000313" key="2">
    <source>
        <dbReference type="EMBL" id="CDO77815.1"/>
    </source>
</evidence>
<proteinExistence type="predicted"/>
<reference evidence="2" key="1">
    <citation type="submission" date="2014-01" db="EMBL/GenBank/DDBJ databases">
        <title>The genome of the white-rot fungus Pycnoporus cinnabarinus: a basidiomycete model with a versatile arsenal for lignocellulosic biomass breakdown.</title>
        <authorList>
            <person name="Levasseur A."/>
            <person name="Lomascolo A."/>
            <person name="Ruiz-Duenas F.J."/>
            <person name="Uzan E."/>
            <person name="Piumi F."/>
            <person name="Kues U."/>
            <person name="Ram A.F.J."/>
            <person name="Murat C."/>
            <person name="Haon M."/>
            <person name="Benoit I."/>
            <person name="Arfi Y."/>
            <person name="Chevret D."/>
            <person name="Drula E."/>
            <person name="Kwon M.J."/>
            <person name="Gouret P."/>
            <person name="Lesage-Meessen L."/>
            <person name="Lombard V."/>
            <person name="Mariette J."/>
            <person name="Noirot C."/>
            <person name="Park J."/>
            <person name="Patyshakuliyeva A."/>
            <person name="Wieneger R.A.B."/>
            <person name="Wosten H.A.B."/>
            <person name="Martin F."/>
            <person name="Coutinho P.M."/>
            <person name="de Vries R."/>
            <person name="Martinez A.T."/>
            <person name="Klopp C."/>
            <person name="Pontarotti P."/>
            <person name="Henrissat B."/>
            <person name="Record E."/>
        </authorList>
    </citation>
    <scope>NUCLEOTIDE SEQUENCE [LARGE SCALE GENOMIC DNA]</scope>
    <source>
        <strain evidence="2">BRFM137</strain>
    </source>
</reference>